<dbReference type="EMBL" id="OZ020097">
    <property type="protein sequence ID" value="CAK9269077.1"/>
    <property type="molecule type" value="Genomic_DNA"/>
</dbReference>
<dbReference type="Gene3D" id="1.25.40.20">
    <property type="entry name" value="Ankyrin repeat-containing domain"/>
    <property type="match status" value="2"/>
</dbReference>
<dbReference type="PANTHER" id="PTHR24166">
    <property type="entry name" value="ROLLING PEBBLES, ISOFORM B"/>
    <property type="match status" value="1"/>
</dbReference>
<dbReference type="SUPFAM" id="SSF48403">
    <property type="entry name" value="Ankyrin repeat"/>
    <property type="match status" value="1"/>
</dbReference>
<dbReference type="InterPro" id="IPR001841">
    <property type="entry name" value="Znf_RING"/>
</dbReference>
<dbReference type="InterPro" id="IPR050889">
    <property type="entry name" value="Dendritic_Spine_Reg/Scaffold"/>
</dbReference>
<keyword evidence="4" id="KW-0863">Zinc-finger</keyword>
<accession>A0ABP0WQE5</accession>
<evidence type="ECO:0000256" key="3">
    <source>
        <dbReference type="PROSITE-ProRule" id="PRU00023"/>
    </source>
</evidence>
<feature type="compositionally biased region" description="Basic and acidic residues" evidence="5">
    <location>
        <begin position="297"/>
        <end position="309"/>
    </location>
</feature>
<dbReference type="PROSITE" id="PS50297">
    <property type="entry name" value="ANK_REP_REGION"/>
    <property type="match status" value="2"/>
</dbReference>
<evidence type="ECO:0000256" key="2">
    <source>
        <dbReference type="ARBA" id="ARBA00023043"/>
    </source>
</evidence>
<evidence type="ECO:0000256" key="4">
    <source>
        <dbReference type="PROSITE-ProRule" id="PRU00175"/>
    </source>
</evidence>
<feature type="repeat" description="ANK" evidence="3">
    <location>
        <begin position="39"/>
        <end position="72"/>
    </location>
</feature>
<dbReference type="PANTHER" id="PTHR24166:SF45">
    <property type="entry name" value="E3 UBIQUITIN-PROTEIN LIGASE XBAT35"/>
    <property type="match status" value="1"/>
</dbReference>
<evidence type="ECO:0000256" key="1">
    <source>
        <dbReference type="ARBA" id="ARBA00022737"/>
    </source>
</evidence>
<dbReference type="InterPro" id="IPR013083">
    <property type="entry name" value="Znf_RING/FYVE/PHD"/>
</dbReference>
<evidence type="ECO:0000259" key="6">
    <source>
        <dbReference type="PROSITE" id="PS50089"/>
    </source>
</evidence>
<dbReference type="Pfam" id="PF13920">
    <property type="entry name" value="zf-C3HC4_3"/>
    <property type="match status" value="1"/>
</dbReference>
<evidence type="ECO:0000313" key="7">
    <source>
        <dbReference type="EMBL" id="CAK9269077.1"/>
    </source>
</evidence>
<feature type="region of interest" description="Disordered" evidence="5">
    <location>
        <begin position="288"/>
        <end position="404"/>
    </location>
</feature>
<dbReference type="PROSITE" id="PS50088">
    <property type="entry name" value="ANK_REPEAT"/>
    <property type="match status" value="2"/>
</dbReference>
<dbReference type="SMART" id="SM00248">
    <property type="entry name" value="ANK"/>
    <property type="match status" value="4"/>
</dbReference>
<dbReference type="Pfam" id="PF13637">
    <property type="entry name" value="Ank_4"/>
    <property type="match status" value="1"/>
</dbReference>
<evidence type="ECO:0000313" key="8">
    <source>
        <dbReference type="Proteomes" id="UP001497444"/>
    </source>
</evidence>
<dbReference type="Pfam" id="PF12796">
    <property type="entry name" value="Ank_2"/>
    <property type="match status" value="1"/>
</dbReference>
<dbReference type="Gene3D" id="3.30.40.10">
    <property type="entry name" value="Zinc/RING finger domain, C3HC4 (zinc finger)"/>
    <property type="match status" value="1"/>
</dbReference>
<feature type="repeat" description="ANK" evidence="3">
    <location>
        <begin position="75"/>
        <end position="107"/>
    </location>
</feature>
<evidence type="ECO:0000256" key="5">
    <source>
        <dbReference type="SAM" id="MobiDB-lite"/>
    </source>
</evidence>
<dbReference type="PROSITE" id="PS50089">
    <property type="entry name" value="ZF_RING_2"/>
    <property type="match status" value="1"/>
</dbReference>
<feature type="compositionally biased region" description="Polar residues" evidence="5">
    <location>
        <begin position="331"/>
        <end position="342"/>
    </location>
</feature>
<keyword evidence="2 3" id="KW-0040">ANK repeat</keyword>
<reference evidence="7 8" key="1">
    <citation type="submission" date="2024-02" db="EMBL/GenBank/DDBJ databases">
        <authorList>
            <consortium name="ELIXIR-Norway"/>
            <consortium name="Elixir Norway"/>
        </authorList>
    </citation>
    <scope>NUCLEOTIDE SEQUENCE [LARGE SCALE GENOMIC DNA]</scope>
</reference>
<protein>
    <recommendedName>
        <fullName evidence="6">RING-type domain-containing protein</fullName>
    </recommendedName>
</protein>
<feature type="compositionally biased region" description="Low complexity" evidence="5">
    <location>
        <begin position="382"/>
        <end position="393"/>
    </location>
</feature>
<keyword evidence="1" id="KW-0677">Repeat</keyword>
<keyword evidence="8" id="KW-1185">Reference proteome</keyword>
<name>A0ABP0WQE5_9BRYO</name>
<feature type="domain" description="RING-type" evidence="6">
    <location>
        <begin position="458"/>
        <end position="497"/>
    </location>
</feature>
<feature type="compositionally biased region" description="Basic and acidic residues" evidence="5">
    <location>
        <begin position="358"/>
        <end position="370"/>
    </location>
</feature>
<dbReference type="CDD" id="cd23129">
    <property type="entry name" value="RING-HC_XBAT35-like"/>
    <property type="match status" value="1"/>
</dbReference>
<dbReference type="InterPro" id="IPR036770">
    <property type="entry name" value="Ankyrin_rpt-contain_sf"/>
</dbReference>
<dbReference type="Proteomes" id="UP001497444">
    <property type="component" value="Chromosome 2"/>
</dbReference>
<keyword evidence="4" id="KW-0862">Zinc</keyword>
<sequence length="509" mass="54997">MGNGLTKEEQVYQAVQNGNHNAVKALRREGASLEWVDKEGRTPLILACTRGDRLDMVSTLLTLGANLRAYRPGTHGGMPLHHAAKRGLDKTVRVLLDKGADPLAVNDDSLTPLDMARNRGHTSVVRLIEDRICFFCGMVRELSGFAFLEAFAPQWVTKKIWVVVLPVESDPRRPPRFELVIYQSPKVPLPRTIISLAKAEVEEPKFSLADPVLVITDKTKSKYKFLSEQEGDKEQLERLYKACRGFPQVKSPSPGKLQMQMELPDDVALKMAIDASLRTATEEGLQLSAAGELTNVQDRRHGESSDSRTRMSPPENAAAKFGGWAADEKQQSGYNGWSSSNEEAGPSRVQDFPGKQSKQPDSESKVKPEDSPVAEVTASDVLLPVPETTSTSLPSPPSAPPLPADYAALENSDNVGAIHYPPVDTSPAQVDLGAVAPSNEKAAAAAATASSQDGANQCVVCWDAPAQGVCIPCGHLAGCMSCLSEIKAKNWGCPVCRAPIEQVIRVYAV</sequence>
<gene>
    <name evidence="7" type="ORF">CSSPJE1EN1_LOCUS14555</name>
</gene>
<feature type="compositionally biased region" description="Pro residues" evidence="5">
    <location>
        <begin position="394"/>
        <end position="403"/>
    </location>
</feature>
<dbReference type="InterPro" id="IPR002110">
    <property type="entry name" value="Ankyrin_rpt"/>
</dbReference>
<keyword evidence="4" id="KW-0479">Metal-binding</keyword>
<dbReference type="SUPFAM" id="SSF57850">
    <property type="entry name" value="RING/U-box"/>
    <property type="match status" value="1"/>
</dbReference>
<dbReference type="SMART" id="SM00184">
    <property type="entry name" value="RING"/>
    <property type="match status" value="1"/>
</dbReference>
<organism evidence="7 8">
    <name type="scientific">Sphagnum jensenii</name>
    <dbReference type="NCBI Taxonomy" id="128206"/>
    <lineage>
        <taxon>Eukaryota</taxon>
        <taxon>Viridiplantae</taxon>
        <taxon>Streptophyta</taxon>
        <taxon>Embryophyta</taxon>
        <taxon>Bryophyta</taxon>
        <taxon>Sphagnophytina</taxon>
        <taxon>Sphagnopsida</taxon>
        <taxon>Sphagnales</taxon>
        <taxon>Sphagnaceae</taxon>
        <taxon>Sphagnum</taxon>
    </lineage>
</organism>
<proteinExistence type="predicted"/>